<evidence type="ECO:0000313" key="1">
    <source>
        <dbReference type="EMBL" id="CCO24057.1"/>
    </source>
</evidence>
<protein>
    <recommendedName>
        <fullName evidence="3">ATP-binding protein</fullName>
    </recommendedName>
</protein>
<reference evidence="1 2" key="1">
    <citation type="submission" date="2012-10" db="EMBL/GenBank/DDBJ databases">
        <authorList>
            <person name="Genoscope - CEA"/>
        </authorList>
    </citation>
    <scope>NUCLEOTIDE SEQUENCE [LARGE SCALE GENOMIC DNA]</scope>
    <source>
        <strain evidence="2">AM13 / DSM 14728</strain>
    </source>
</reference>
<proteinExistence type="predicted"/>
<dbReference type="KEGG" id="dhy:DESAM_21780"/>
<evidence type="ECO:0008006" key="3">
    <source>
        <dbReference type="Google" id="ProtNLM"/>
    </source>
</evidence>
<dbReference type="EMBL" id="FO203522">
    <property type="protein sequence ID" value="CCO24057.1"/>
    <property type="molecule type" value="Genomic_DNA"/>
</dbReference>
<dbReference type="STRING" id="1121451.DESAM_21780"/>
<dbReference type="OrthoDB" id="9757917at2"/>
<gene>
    <name evidence="1" type="ORF">DESAM_21780</name>
</gene>
<sequence length="1239" mass="142412">MMNGKTIIQNHSGSGDNVAGDKYSVERPELISLLTEKWFEDQVNGAINNLGRRFSPELNIEIDTNKYFDAIERNEDFRKSCRDEVARFVGCIEYVLKTFSKHFTQDEISTIESALKEIIAKCYSFINSADSDFEDKVVFDEIILIQGILSGYAEALREPSLEKILANLFDFKKFLDGNYFKVACKPILLIVGNGGIGKSHLLANALNSRLKQHKKSVFILGQHLKGSTPPWKQILENASMEEYLDDDFLEALNEKGKELNERVLIAVDAMNEGQGKVIWPDHFAGVVQKISTYPWLAFVATLRSSYESLFDVAHVIRRNGLIRVNHSGFSGREERAARVYFQHYGINFPRVPLLAPEFSNPLYLKLFCESLVSEGLSEIPDNFRGFSAVVKSLVDSTDKKLSGGDSYDYPQSKKLARKAIYGIVARMSSENVREIHYDEAYEIAEKVVRRFSDKRHFIEALIDEGVFSKDIRGEDEFVFITYERLADYIEADYLIGEFKPSEWSSISEFLGHNYQDVFENPFMKQGVLEALAILLPEKLNVELIDLFSSEDGVPSHIVEACLQSLIWRKNTTITDSMKAFVRHSLESGDNRESLFSILFYLLSEPDHPFNATLLHDYLVKFTMADRDSFWVPFLQRASKEYSSVRRVISWKNSSSNEVGVSQNSRLNLAIGLSWIFASTHIELRDSATMSLSTLLEDNLVTAVNLLKKFEQVNDPYIYERILAACYGAVLRSEDRASLSSLCKILVSNIFDQDEVYPNCHVRNYARGIIEFACHYGDFSLEDMKMVRPPYNASLPDSYPDNDEIDSYRYDYKADDFKEIYWGQNSILSSMVTEYGRETSMYGDFGRYTFESAFYDWKGEKLDTNGLSNYACWLIFNEYGYDPVKHGAYDRYASAGDRHTNRIERIGKKYQWIALYELISRVADNIPMNEPSDWPNFEKEVWYQGPWQNHLQNIDPTTLVPEIKSGNPEAKKFVLEDKLANWNGEDAVWLADTNGLPDPKFFIDFDELVVLEDHDTWDEVNLDYELSKDARKQFWYQIRSYLVSSSEFDAVYDYVSQKDLMGRWMPKTPEVFNIYGHEFCWSPAYKDIQKSYYGFGWETPRNAESEKIGKILPTTTEYAWEGGATECPRFYVPTDLMFNGLRLKPVRNVGEWVNDTGAKVCFNLSMLEKGLSGVVLKKSALHDFLVENDLKIFWTFLGQKMVLPSDHWDFRDDSLPPLNVSGCYTFIDGEIQGKIATFQR</sequence>
<dbReference type="AlphaFoldDB" id="L0RCW1"/>
<dbReference type="Proteomes" id="UP000010808">
    <property type="component" value="Chromosome"/>
</dbReference>
<keyword evidence="2" id="KW-1185">Reference proteome</keyword>
<dbReference type="RefSeq" id="WP_015336659.1">
    <property type="nucleotide sequence ID" value="NC_020055.1"/>
</dbReference>
<dbReference type="eggNOG" id="COG5635">
    <property type="taxonomic scope" value="Bacteria"/>
</dbReference>
<organism evidence="1 2">
    <name type="scientific">Maridesulfovibrio hydrothermalis AM13 = DSM 14728</name>
    <dbReference type="NCBI Taxonomy" id="1121451"/>
    <lineage>
        <taxon>Bacteria</taxon>
        <taxon>Pseudomonadati</taxon>
        <taxon>Thermodesulfobacteriota</taxon>
        <taxon>Desulfovibrionia</taxon>
        <taxon>Desulfovibrionales</taxon>
        <taxon>Desulfovibrionaceae</taxon>
        <taxon>Maridesulfovibrio</taxon>
    </lineage>
</organism>
<dbReference type="HOGENOM" id="CLU_003627_0_0_7"/>
<dbReference type="PATRIC" id="fig|1121451.3.peg.2018"/>
<evidence type="ECO:0000313" key="2">
    <source>
        <dbReference type="Proteomes" id="UP000010808"/>
    </source>
</evidence>
<accession>L0RCW1</accession>
<name>L0RCW1_9BACT</name>